<dbReference type="GO" id="GO:0005685">
    <property type="term" value="C:U1 snRNP"/>
    <property type="evidence" value="ECO:0007669"/>
    <property type="project" value="TreeGrafter"/>
</dbReference>
<keyword evidence="7" id="KW-1185">Reference proteome</keyword>
<dbReference type="EMBL" id="PKMF04000132">
    <property type="protein sequence ID" value="KAK7848064.1"/>
    <property type="molecule type" value="Genomic_DNA"/>
</dbReference>
<dbReference type="AlphaFoldDB" id="A0AAW0L947"/>
<dbReference type="SMART" id="SM00386">
    <property type="entry name" value="HAT"/>
    <property type="match status" value="2"/>
</dbReference>
<dbReference type="GO" id="GO:0000395">
    <property type="term" value="P:mRNA 5'-splice site recognition"/>
    <property type="evidence" value="ECO:0007669"/>
    <property type="project" value="TreeGrafter"/>
</dbReference>
<dbReference type="InterPro" id="IPR059164">
    <property type="entry name" value="HAT_PRP39_C"/>
</dbReference>
<dbReference type="Pfam" id="PF23241">
    <property type="entry name" value="HAT_PRP39_C"/>
    <property type="match status" value="1"/>
</dbReference>
<accession>A0AAW0L947</accession>
<dbReference type="Proteomes" id="UP000237347">
    <property type="component" value="Unassembled WGS sequence"/>
</dbReference>
<dbReference type="GO" id="GO:0000243">
    <property type="term" value="C:commitment complex"/>
    <property type="evidence" value="ECO:0007669"/>
    <property type="project" value="TreeGrafter"/>
</dbReference>
<evidence type="ECO:0000256" key="3">
    <source>
        <dbReference type="ARBA" id="ARBA00022737"/>
    </source>
</evidence>
<evidence type="ECO:0000313" key="6">
    <source>
        <dbReference type="EMBL" id="KAK7848064.1"/>
    </source>
</evidence>
<evidence type="ECO:0000256" key="5">
    <source>
        <dbReference type="ARBA" id="ARBA00023242"/>
    </source>
</evidence>
<protein>
    <submittedName>
        <fullName evidence="6">Pre-mrna-processing factor 39</fullName>
    </submittedName>
</protein>
<keyword evidence="4" id="KW-0508">mRNA splicing</keyword>
<keyword evidence="2" id="KW-0507">mRNA processing</keyword>
<proteinExistence type="predicted"/>
<evidence type="ECO:0000256" key="1">
    <source>
        <dbReference type="ARBA" id="ARBA00004123"/>
    </source>
</evidence>
<evidence type="ECO:0000256" key="4">
    <source>
        <dbReference type="ARBA" id="ARBA00023187"/>
    </source>
</evidence>
<dbReference type="PANTHER" id="PTHR17204">
    <property type="entry name" value="PRE-MRNA PROCESSING PROTEIN PRP39-RELATED"/>
    <property type="match status" value="1"/>
</dbReference>
<dbReference type="InterPro" id="IPR003107">
    <property type="entry name" value="HAT"/>
</dbReference>
<evidence type="ECO:0000313" key="7">
    <source>
        <dbReference type="Proteomes" id="UP000237347"/>
    </source>
</evidence>
<keyword evidence="5" id="KW-0539">Nucleus</keyword>
<sequence length="255" mass="30090">MRWLTFISFAVHQDDIKKICLVYDSFLSEFPLCYGYWRKYADHKTRLCTVDKVVEIFERAVQSATYSVGVWVDYCTFSMSVFEDSSDIRSFYLSSQQCTLEPGYSVPFFFSFKKLVAFWEDEIKCQSISATEKLQKEPVLESKEPICFKDDEISCIIKDLLDPSAGFARSKALQKYLSVGEWFYKEAHQLDDQIRHFEANIHRSYFHVKPLDSSQLENWHNYLDFVEMHGDFDWVKYYPCAYVDYACFTPPLVNI</sequence>
<name>A0AAW0L947_QUESU</name>
<comment type="caution">
    <text evidence="6">The sequence shown here is derived from an EMBL/GenBank/DDBJ whole genome shotgun (WGS) entry which is preliminary data.</text>
</comment>
<dbReference type="GO" id="GO:0030627">
    <property type="term" value="F:pre-mRNA 5'-splice site binding"/>
    <property type="evidence" value="ECO:0007669"/>
    <property type="project" value="TreeGrafter"/>
</dbReference>
<dbReference type="SUPFAM" id="SSF48452">
    <property type="entry name" value="TPR-like"/>
    <property type="match status" value="1"/>
</dbReference>
<reference evidence="6 7" key="1">
    <citation type="journal article" date="2018" name="Sci. Data">
        <title>The draft genome sequence of cork oak.</title>
        <authorList>
            <person name="Ramos A.M."/>
            <person name="Usie A."/>
            <person name="Barbosa P."/>
            <person name="Barros P.M."/>
            <person name="Capote T."/>
            <person name="Chaves I."/>
            <person name="Simoes F."/>
            <person name="Abreu I."/>
            <person name="Carrasquinho I."/>
            <person name="Faro C."/>
            <person name="Guimaraes J.B."/>
            <person name="Mendonca D."/>
            <person name="Nobrega F."/>
            <person name="Rodrigues L."/>
            <person name="Saibo N.J.M."/>
            <person name="Varela M.C."/>
            <person name="Egas C."/>
            <person name="Matos J."/>
            <person name="Miguel C.M."/>
            <person name="Oliveira M.M."/>
            <person name="Ricardo C.P."/>
            <person name="Goncalves S."/>
        </authorList>
    </citation>
    <scope>NUCLEOTIDE SEQUENCE [LARGE SCALE GENOMIC DNA]</scope>
    <source>
        <strain evidence="7">cv. HL8</strain>
    </source>
</reference>
<comment type="subcellular location">
    <subcellularLocation>
        <location evidence="1">Nucleus</location>
    </subcellularLocation>
</comment>
<organism evidence="6 7">
    <name type="scientific">Quercus suber</name>
    <name type="common">Cork oak</name>
    <dbReference type="NCBI Taxonomy" id="58331"/>
    <lineage>
        <taxon>Eukaryota</taxon>
        <taxon>Viridiplantae</taxon>
        <taxon>Streptophyta</taxon>
        <taxon>Embryophyta</taxon>
        <taxon>Tracheophyta</taxon>
        <taxon>Spermatophyta</taxon>
        <taxon>Magnoliopsida</taxon>
        <taxon>eudicotyledons</taxon>
        <taxon>Gunneridae</taxon>
        <taxon>Pentapetalae</taxon>
        <taxon>rosids</taxon>
        <taxon>fabids</taxon>
        <taxon>Fagales</taxon>
        <taxon>Fagaceae</taxon>
        <taxon>Quercus</taxon>
    </lineage>
</organism>
<keyword evidence="3" id="KW-0677">Repeat</keyword>
<dbReference type="Pfam" id="PF23240">
    <property type="entry name" value="HAT_PRP39_N"/>
    <property type="match status" value="1"/>
</dbReference>
<dbReference type="Gene3D" id="1.25.40.10">
    <property type="entry name" value="Tetratricopeptide repeat domain"/>
    <property type="match status" value="1"/>
</dbReference>
<evidence type="ECO:0000256" key="2">
    <source>
        <dbReference type="ARBA" id="ARBA00022664"/>
    </source>
</evidence>
<dbReference type="PANTHER" id="PTHR17204:SF26">
    <property type="entry name" value="PRE-MRNA-PROCESSING FACTOR 39-2"/>
    <property type="match status" value="1"/>
</dbReference>
<dbReference type="InterPro" id="IPR011990">
    <property type="entry name" value="TPR-like_helical_dom_sf"/>
</dbReference>
<gene>
    <name evidence="6" type="primary">prp39_4</name>
    <name evidence="6" type="ORF">CFP56_005570</name>
</gene>
<dbReference type="GO" id="GO:0071004">
    <property type="term" value="C:U2-type prespliceosome"/>
    <property type="evidence" value="ECO:0007669"/>
    <property type="project" value="TreeGrafter"/>
</dbReference>